<feature type="transmembrane region" description="Helical" evidence="6">
    <location>
        <begin position="229"/>
        <end position="254"/>
    </location>
</feature>
<dbReference type="GO" id="GO:0005886">
    <property type="term" value="C:plasma membrane"/>
    <property type="evidence" value="ECO:0007669"/>
    <property type="project" value="TreeGrafter"/>
</dbReference>
<dbReference type="Gene3D" id="1.20.1080.10">
    <property type="entry name" value="Glycerol uptake facilitator protein"/>
    <property type="match status" value="1"/>
</dbReference>
<feature type="transmembrane region" description="Helical" evidence="6">
    <location>
        <begin position="30"/>
        <end position="53"/>
    </location>
</feature>
<dbReference type="Proteomes" id="UP000051859">
    <property type="component" value="Unassembled WGS sequence"/>
</dbReference>
<keyword evidence="2 6" id="KW-0812">Transmembrane</keyword>
<gene>
    <name evidence="7" type="ORF">IV81_GL000795</name>
</gene>
<dbReference type="InterPro" id="IPR023271">
    <property type="entry name" value="Aquaporin-like"/>
</dbReference>
<keyword evidence="8" id="KW-1185">Reference proteome</keyword>
<feature type="transmembrane region" description="Helical" evidence="6">
    <location>
        <begin position="158"/>
        <end position="177"/>
    </location>
</feature>
<accession>A0A0R2L876</accession>
<evidence type="ECO:0000256" key="5">
    <source>
        <dbReference type="ARBA" id="ARBA00049660"/>
    </source>
</evidence>
<evidence type="ECO:0000256" key="6">
    <source>
        <dbReference type="SAM" id="Phobius"/>
    </source>
</evidence>
<evidence type="ECO:0000256" key="1">
    <source>
        <dbReference type="ARBA" id="ARBA00004141"/>
    </source>
</evidence>
<evidence type="ECO:0000256" key="3">
    <source>
        <dbReference type="ARBA" id="ARBA00022989"/>
    </source>
</evidence>
<dbReference type="EMBL" id="JQBX01000002">
    <property type="protein sequence ID" value="KRN95005.1"/>
    <property type="molecule type" value="Genomic_DNA"/>
</dbReference>
<feature type="transmembrane region" description="Helical" evidence="6">
    <location>
        <begin position="189"/>
        <end position="217"/>
    </location>
</feature>
<evidence type="ECO:0000313" key="8">
    <source>
        <dbReference type="Proteomes" id="UP000051859"/>
    </source>
</evidence>
<name>A0A0R2L876_9LACO</name>
<dbReference type="PROSITE" id="PS01006">
    <property type="entry name" value="FORMATE_NITRITE_TP_2"/>
    <property type="match status" value="1"/>
</dbReference>
<dbReference type="PATRIC" id="fig|331679.3.peg.801"/>
<dbReference type="PROSITE" id="PS01005">
    <property type="entry name" value="FORMATE_NITRITE_TP_1"/>
    <property type="match status" value="1"/>
</dbReference>
<dbReference type="Pfam" id="PF01226">
    <property type="entry name" value="Form_Nir_trans"/>
    <property type="match status" value="1"/>
</dbReference>
<dbReference type="PANTHER" id="PTHR30520">
    <property type="entry name" value="FORMATE TRANSPORTER-RELATED"/>
    <property type="match status" value="1"/>
</dbReference>
<protein>
    <submittedName>
        <fullName evidence="7">Fnt family formate-nitrite transporter</fullName>
    </submittedName>
</protein>
<proteinExistence type="inferred from homology"/>
<sequence>MEEEAMYKDSYDTMAGASVKKFGLLKNNPLGYFMLSILAGMYIGFAILLAFTIGSQLGANPFANLIKGLIFGVALSLVVIPGAELFTGNNLVMGAGVLEKKVTVSQTLILWIICWIGNLLGAVILAIIFNKSGLQIPAVAAAFAKGAAVKMTAPALQLFLRGVLCNILVCLAVWSSFQTKSDPAKLIMIFWTLLAFFATGFEHSVANMTTLVVALLNTTGNSAVTMGGLWFNLLWVSLGNIVGGVFFVALPYWLATKNKAAK</sequence>
<comment type="caution">
    <text evidence="7">The sequence shown here is derived from an EMBL/GenBank/DDBJ whole genome shotgun (WGS) entry which is preliminary data.</text>
</comment>
<evidence type="ECO:0000256" key="4">
    <source>
        <dbReference type="ARBA" id="ARBA00023136"/>
    </source>
</evidence>
<keyword evidence="3 6" id="KW-1133">Transmembrane helix</keyword>
<keyword evidence="4 6" id="KW-0472">Membrane</keyword>
<evidence type="ECO:0000313" key="7">
    <source>
        <dbReference type="EMBL" id="KRN95005.1"/>
    </source>
</evidence>
<dbReference type="GO" id="GO:0015499">
    <property type="term" value="F:formate transmembrane transporter activity"/>
    <property type="evidence" value="ECO:0007669"/>
    <property type="project" value="TreeGrafter"/>
</dbReference>
<organism evidence="7 8">
    <name type="scientific">Pediococcus stilesii</name>
    <dbReference type="NCBI Taxonomy" id="331679"/>
    <lineage>
        <taxon>Bacteria</taxon>
        <taxon>Bacillati</taxon>
        <taxon>Bacillota</taxon>
        <taxon>Bacilli</taxon>
        <taxon>Lactobacillales</taxon>
        <taxon>Lactobacillaceae</taxon>
        <taxon>Pediococcus</taxon>
    </lineage>
</organism>
<reference evidence="7 8" key="1">
    <citation type="journal article" date="2015" name="Genome Announc.">
        <title>Expanding the biotechnology potential of lactobacilli through comparative genomics of 213 strains and associated genera.</title>
        <authorList>
            <person name="Sun Z."/>
            <person name="Harris H.M."/>
            <person name="McCann A."/>
            <person name="Guo C."/>
            <person name="Argimon S."/>
            <person name="Zhang W."/>
            <person name="Yang X."/>
            <person name="Jeffery I.B."/>
            <person name="Cooney J.C."/>
            <person name="Kagawa T.F."/>
            <person name="Liu W."/>
            <person name="Song Y."/>
            <person name="Salvetti E."/>
            <person name="Wrobel A."/>
            <person name="Rasinkangas P."/>
            <person name="Parkhill J."/>
            <person name="Rea M.C."/>
            <person name="O'Sullivan O."/>
            <person name="Ritari J."/>
            <person name="Douillard F.P."/>
            <person name="Paul Ross R."/>
            <person name="Yang R."/>
            <person name="Briner A.E."/>
            <person name="Felis G.E."/>
            <person name="de Vos W.M."/>
            <person name="Barrangou R."/>
            <person name="Klaenhammer T.R."/>
            <person name="Caufield P.W."/>
            <person name="Cui Y."/>
            <person name="Zhang H."/>
            <person name="O'Toole P.W."/>
        </authorList>
    </citation>
    <scope>NUCLEOTIDE SEQUENCE [LARGE SCALE GENOMIC DNA]</scope>
    <source>
        <strain evidence="7 8">DSM 18001</strain>
    </source>
</reference>
<dbReference type="InterPro" id="IPR000292">
    <property type="entry name" value="For/NO2_transpt"/>
</dbReference>
<dbReference type="InterPro" id="IPR024002">
    <property type="entry name" value="For/NO2_transpt_CS"/>
</dbReference>
<dbReference type="AlphaFoldDB" id="A0A0R2L876"/>
<comment type="similarity">
    <text evidence="5">Belongs to the FNT transporter (TC 1.A.16) family.</text>
</comment>
<feature type="transmembrane region" description="Helical" evidence="6">
    <location>
        <begin position="108"/>
        <end position="129"/>
    </location>
</feature>
<evidence type="ECO:0000256" key="2">
    <source>
        <dbReference type="ARBA" id="ARBA00022692"/>
    </source>
</evidence>
<feature type="transmembrane region" description="Helical" evidence="6">
    <location>
        <begin position="65"/>
        <end position="87"/>
    </location>
</feature>
<comment type="subcellular location">
    <subcellularLocation>
        <location evidence="1">Membrane</location>
        <topology evidence="1">Multi-pass membrane protein</topology>
    </subcellularLocation>
</comment>
<dbReference type="PANTHER" id="PTHR30520:SF8">
    <property type="entry name" value="NITRITE TRANSPORTER NIRC"/>
    <property type="match status" value="1"/>
</dbReference>